<dbReference type="InterPro" id="IPR038987">
    <property type="entry name" value="MoeA-like"/>
</dbReference>
<dbReference type="CDD" id="cd00887">
    <property type="entry name" value="MoeA"/>
    <property type="match status" value="1"/>
</dbReference>
<feature type="domain" description="MoaB/Mog" evidence="6">
    <location>
        <begin position="174"/>
        <end position="311"/>
    </location>
</feature>
<dbReference type="GO" id="GO:0061599">
    <property type="term" value="F:molybdopterin molybdotransferase activity"/>
    <property type="evidence" value="ECO:0007669"/>
    <property type="project" value="UniProtKB-UniRule"/>
</dbReference>
<dbReference type="InterPro" id="IPR036425">
    <property type="entry name" value="MoaB/Mog-like_dom_sf"/>
</dbReference>
<dbReference type="AlphaFoldDB" id="A0A7C1B096"/>
<keyword evidence="4" id="KW-0500">Molybdenum</keyword>
<dbReference type="SUPFAM" id="SSF63882">
    <property type="entry name" value="MoeA N-terminal region -like"/>
    <property type="match status" value="1"/>
</dbReference>
<dbReference type="SMART" id="SM00852">
    <property type="entry name" value="MoCF_biosynth"/>
    <property type="match status" value="1"/>
</dbReference>
<dbReference type="Gene3D" id="2.40.340.10">
    <property type="entry name" value="MoeA, C-terminal, domain IV"/>
    <property type="match status" value="1"/>
</dbReference>
<evidence type="ECO:0000256" key="5">
    <source>
        <dbReference type="SAM" id="Phobius"/>
    </source>
</evidence>
<dbReference type="GO" id="GO:0046872">
    <property type="term" value="F:metal ion binding"/>
    <property type="evidence" value="ECO:0007669"/>
    <property type="project" value="UniProtKB-UniRule"/>
</dbReference>
<evidence type="ECO:0000256" key="4">
    <source>
        <dbReference type="RuleBase" id="RU365090"/>
    </source>
</evidence>
<organism evidence="7">
    <name type="scientific">Thermodesulforhabdus norvegica</name>
    <dbReference type="NCBI Taxonomy" id="39841"/>
    <lineage>
        <taxon>Bacteria</taxon>
        <taxon>Pseudomonadati</taxon>
        <taxon>Thermodesulfobacteriota</taxon>
        <taxon>Syntrophobacteria</taxon>
        <taxon>Syntrophobacterales</taxon>
        <taxon>Thermodesulforhabdaceae</taxon>
        <taxon>Thermodesulforhabdus</taxon>
    </lineage>
</organism>
<keyword evidence="5" id="KW-0472">Membrane</keyword>
<comment type="pathway">
    <text evidence="4">Cofactor biosynthesis; molybdopterin biosynthesis.</text>
</comment>
<evidence type="ECO:0000256" key="3">
    <source>
        <dbReference type="ARBA" id="ARBA00047317"/>
    </source>
</evidence>
<accession>A0A7C1B096</accession>
<dbReference type="InterPro" id="IPR001453">
    <property type="entry name" value="MoaB/Mog_dom"/>
</dbReference>
<proteinExistence type="inferred from homology"/>
<comment type="cofactor">
    <cofactor evidence="4">
        <name>Mg(2+)</name>
        <dbReference type="ChEBI" id="CHEBI:18420"/>
    </cofactor>
</comment>
<comment type="caution">
    <text evidence="7">The sequence shown here is derived from an EMBL/GenBank/DDBJ whole genome shotgun (WGS) entry which is preliminary data.</text>
</comment>
<dbReference type="GO" id="GO:0006777">
    <property type="term" value="P:Mo-molybdopterin cofactor biosynthetic process"/>
    <property type="evidence" value="ECO:0007669"/>
    <property type="project" value="UniProtKB-UniRule"/>
</dbReference>
<sequence length="396" mass="43115">MKLPEVVRSLSQHQSAVSIEEVSLDEVFLRCLAVDVNAEYDNPPFSCSRWDGFALCAGSSSRGWLRIVQGREVVAGQVPDFRVKQGTCVPVMTGAVIPDGANAVVKREDTELAEESVKILVPVLPGSGVIPQGNEWSRGDMVISSGTIVTPWAWVLLAETGCAKIKVYKKPLIGFLAIGSELAFPGCDLTYGKRYAGGQYFLAGIARFFGCDVLDRGVVSDDPSAIESAICSLERCDLIVTVGGTGKGVRDYTGRIWKSLGAEILFDRVDIKPGMSSCGGMWNGKAWLSLPGGVIGGAAIFCEVLNGLMKKWFRRKEDVIPSASFTIGESFSFKGKQARAVWGYVEFHESMPIFFPHHGLKRFTHEKNGYILLPEEIRSLKYATVQTGRLISLMTA</sequence>
<dbReference type="Gene3D" id="3.40.980.10">
    <property type="entry name" value="MoaB/Mog-like domain"/>
    <property type="match status" value="1"/>
</dbReference>
<dbReference type="InterPro" id="IPR005110">
    <property type="entry name" value="MoeA_linker/N"/>
</dbReference>
<dbReference type="EMBL" id="DQZW01000114">
    <property type="protein sequence ID" value="HDL89740.1"/>
    <property type="molecule type" value="Genomic_DNA"/>
</dbReference>
<evidence type="ECO:0000256" key="1">
    <source>
        <dbReference type="ARBA" id="ARBA00002901"/>
    </source>
</evidence>
<dbReference type="UniPathway" id="UPA00344"/>
<protein>
    <recommendedName>
        <fullName evidence="4">Molybdopterin molybdenumtransferase</fullName>
        <ecNumber evidence="4">2.10.1.1</ecNumber>
    </recommendedName>
</protein>
<dbReference type="Proteomes" id="UP000886355">
    <property type="component" value="Unassembled WGS sequence"/>
</dbReference>
<keyword evidence="5" id="KW-1133">Transmembrane helix</keyword>
<comment type="function">
    <text evidence="1 4">Catalyzes the insertion of molybdate into adenylated molybdopterin with the concomitant release of AMP.</text>
</comment>
<name>A0A7C1B096_9BACT</name>
<dbReference type="SUPFAM" id="SSF53218">
    <property type="entry name" value="Molybdenum cofactor biosynthesis proteins"/>
    <property type="match status" value="1"/>
</dbReference>
<feature type="transmembrane region" description="Helical" evidence="5">
    <location>
        <begin position="286"/>
        <end position="306"/>
    </location>
</feature>
<dbReference type="InterPro" id="IPR036135">
    <property type="entry name" value="MoeA_linker/N_sf"/>
</dbReference>
<comment type="similarity">
    <text evidence="2 4">Belongs to the MoeA family.</text>
</comment>
<keyword evidence="4" id="KW-0460">Magnesium</keyword>
<dbReference type="EC" id="2.10.1.1" evidence="4"/>
<keyword evidence="5" id="KW-0812">Transmembrane</keyword>
<dbReference type="Pfam" id="PF03453">
    <property type="entry name" value="MoeA_N"/>
    <property type="match status" value="1"/>
</dbReference>
<keyword evidence="4" id="KW-0808">Transferase</keyword>
<comment type="catalytic activity">
    <reaction evidence="3">
        <text>adenylyl-molybdopterin + molybdate = Mo-molybdopterin + AMP + H(+)</text>
        <dbReference type="Rhea" id="RHEA:35047"/>
        <dbReference type="ChEBI" id="CHEBI:15378"/>
        <dbReference type="ChEBI" id="CHEBI:36264"/>
        <dbReference type="ChEBI" id="CHEBI:62727"/>
        <dbReference type="ChEBI" id="CHEBI:71302"/>
        <dbReference type="ChEBI" id="CHEBI:456215"/>
        <dbReference type="EC" id="2.10.1.1"/>
    </reaction>
</comment>
<dbReference type="PANTHER" id="PTHR10192">
    <property type="entry name" value="MOLYBDOPTERIN BIOSYNTHESIS PROTEIN"/>
    <property type="match status" value="1"/>
</dbReference>
<keyword evidence="4" id="KW-0479">Metal-binding</keyword>
<dbReference type="Gene3D" id="3.90.105.10">
    <property type="entry name" value="Molybdopterin biosynthesis moea protein, domain 2"/>
    <property type="match status" value="1"/>
</dbReference>
<dbReference type="Gene3D" id="2.170.190.11">
    <property type="entry name" value="Molybdopterin biosynthesis moea protein, domain 3"/>
    <property type="match status" value="1"/>
</dbReference>
<evidence type="ECO:0000259" key="6">
    <source>
        <dbReference type="SMART" id="SM00852"/>
    </source>
</evidence>
<keyword evidence="4" id="KW-0501">Molybdenum cofactor biosynthesis</keyword>
<gene>
    <name evidence="7" type="ORF">ENG14_02420</name>
</gene>
<dbReference type="PANTHER" id="PTHR10192:SF5">
    <property type="entry name" value="GEPHYRIN"/>
    <property type="match status" value="1"/>
</dbReference>
<dbReference type="InterPro" id="IPR036688">
    <property type="entry name" value="MoeA_C_domain_IV_sf"/>
</dbReference>
<reference evidence="7" key="1">
    <citation type="journal article" date="2020" name="mSystems">
        <title>Genome- and Community-Level Interaction Insights into Carbon Utilization and Element Cycling Functions of Hydrothermarchaeota in Hydrothermal Sediment.</title>
        <authorList>
            <person name="Zhou Z."/>
            <person name="Liu Y."/>
            <person name="Xu W."/>
            <person name="Pan J."/>
            <person name="Luo Z.H."/>
            <person name="Li M."/>
        </authorList>
    </citation>
    <scope>NUCLEOTIDE SEQUENCE [LARGE SCALE GENOMIC DNA]</scope>
    <source>
        <strain evidence="7">HyVt-19</strain>
    </source>
</reference>
<evidence type="ECO:0000256" key="2">
    <source>
        <dbReference type="ARBA" id="ARBA00010763"/>
    </source>
</evidence>
<dbReference type="GO" id="GO:0005829">
    <property type="term" value="C:cytosol"/>
    <property type="evidence" value="ECO:0007669"/>
    <property type="project" value="TreeGrafter"/>
</dbReference>
<evidence type="ECO:0000313" key="7">
    <source>
        <dbReference type="EMBL" id="HDL89740.1"/>
    </source>
</evidence>
<dbReference type="Pfam" id="PF00994">
    <property type="entry name" value="MoCF_biosynth"/>
    <property type="match status" value="1"/>
</dbReference>